<keyword evidence="1" id="KW-1133">Transmembrane helix</keyword>
<reference evidence="2" key="1">
    <citation type="journal article" date="2022" name="Arch. Microbiol.">
        <title>Thiomicrorhabdus immobilis sp. nov., a mesophilic sulfur-oxidizing bacterium isolated from sediment of a brackish lake in northern Japan.</title>
        <authorList>
            <person name="Kojima H."/>
            <person name="Mochizuki J."/>
            <person name="Kanda M."/>
            <person name="Watanabe T."/>
            <person name="Fukui M."/>
        </authorList>
    </citation>
    <scope>NUCLEOTIDE SEQUENCE</scope>
    <source>
        <strain evidence="2">Am19</strain>
    </source>
</reference>
<keyword evidence="1" id="KW-0472">Membrane</keyword>
<evidence type="ECO:0000313" key="3">
    <source>
        <dbReference type="Proteomes" id="UP001054820"/>
    </source>
</evidence>
<dbReference type="RefSeq" id="WP_237264265.1">
    <property type="nucleotide sequence ID" value="NZ_AP024202.1"/>
</dbReference>
<feature type="transmembrane region" description="Helical" evidence="1">
    <location>
        <begin position="149"/>
        <end position="165"/>
    </location>
</feature>
<accession>A0ABM7MCV6</accession>
<name>A0ABM7MCV6_9GAMM</name>
<organism evidence="2 3">
    <name type="scientific">Thiomicrorhabdus immobilis</name>
    <dbReference type="NCBI Taxonomy" id="2791037"/>
    <lineage>
        <taxon>Bacteria</taxon>
        <taxon>Pseudomonadati</taxon>
        <taxon>Pseudomonadota</taxon>
        <taxon>Gammaproteobacteria</taxon>
        <taxon>Thiotrichales</taxon>
        <taxon>Piscirickettsiaceae</taxon>
        <taxon>Thiomicrorhabdus</taxon>
    </lineage>
</organism>
<feature type="transmembrane region" description="Helical" evidence="1">
    <location>
        <begin position="50"/>
        <end position="67"/>
    </location>
</feature>
<sequence length="191" mass="22360">MAISDNNPDRRNLNLLAVSIIVYFFAGGQLTDDNVRLHIINVTFNNPEVLTFFIWGLLIWFLYRYWLTNKNSWKEGFYSEAKCSLISKYSYSYLVKKFGLSNDYSNSFYPDKHWVYFGTAHHEKKFYFAHILKDNEGKQKHEYKDVETITDRILVLITTVITFFSEPSLSTYFIPYLLTLIAIALGVNSAL</sequence>
<protein>
    <submittedName>
        <fullName evidence="2">Uncharacterized protein</fullName>
    </submittedName>
</protein>
<keyword evidence="1" id="KW-0812">Transmembrane</keyword>
<gene>
    <name evidence="2" type="ORF">THMIRHAM_10290</name>
</gene>
<dbReference type="Proteomes" id="UP001054820">
    <property type="component" value="Chromosome"/>
</dbReference>
<evidence type="ECO:0000313" key="2">
    <source>
        <dbReference type="EMBL" id="BCN93244.1"/>
    </source>
</evidence>
<feature type="transmembrane region" description="Helical" evidence="1">
    <location>
        <begin position="12"/>
        <end position="30"/>
    </location>
</feature>
<keyword evidence="3" id="KW-1185">Reference proteome</keyword>
<dbReference type="EMBL" id="AP024202">
    <property type="protein sequence ID" value="BCN93244.1"/>
    <property type="molecule type" value="Genomic_DNA"/>
</dbReference>
<proteinExistence type="predicted"/>
<evidence type="ECO:0000256" key="1">
    <source>
        <dbReference type="SAM" id="Phobius"/>
    </source>
</evidence>